<evidence type="ECO:0000313" key="2">
    <source>
        <dbReference type="Proteomes" id="UP001055811"/>
    </source>
</evidence>
<keyword evidence="2" id="KW-1185">Reference proteome</keyword>
<name>A0ACB9CT94_CICIN</name>
<proteinExistence type="predicted"/>
<dbReference type="Proteomes" id="UP001055811">
    <property type="component" value="Linkage Group LG05"/>
</dbReference>
<evidence type="ECO:0000313" key="1">
    <source>
        <dbReference type="EMBL" id="KAI3737490.1"/>
    </source>
</evidence>
<gene>
    <name evidence="1" type="ORF">L2E82_27494</name>
</gene>
<accession>A0ACB9CT94</accession>
<reference evidence="1 2" key="2">
    <citation type="journal article" date="2022" name="Mol. Ecol. Resour.">
        <title>The genomes of chicory, endive, great burdock and yacon provide insights into Asteraceae paleo-polyploidization history and plant inulin production.</title>
        <authorList>
            <person name="Fan W."/>
            <person name="Wang S."/>
            <person name="Wang H."/>
            <person name="Wang A."/>
            <person name="Jiang F."/>
            <person name="Liu H."/>
            <person name="Zhao H."/>
            <person name="Xu D."/>
            <person name="Zhang Y."/>
        </authorList>
    </citation>
    <scope>NUCLEOTIDE SEQUENCE [LARGE SCALE GENOMIC DNA]</scope>
    <source>
        <strain evidence="2">cv. Punajuju</strain>
        <tissue evidence="1">Leaves</tissue>
    </source>
</reference>
<reference evidence="2" key="1">
    <citation type="journal article" date="2022" name="Mol. Ecol. Resour.">
        <title>The genomes of chicory, endive, great burdock and yacon provide insights into Asteraceae palaeo-polyploidization history and plant inulin production.</title>
        <authorList>
            <person name="Fan W."/>
            <person name="Wang S."/>
            <person name="Wang H."/>
            <person name="Wang A."/>
            <person name="Jiang F."/>
            <person name="Liu H."/>
            <person name="Zhao H."/>
            <person name="Xu D."/>
            <person name="Zhang Y."/>
        </authorList>
    </citation>
    <scope>NUCLEOTIDE SEQUENCE [LARGE SCALE GENOMIC DNA]</scope>
    <source>
        <strain evidence="2">cv. Punajuju</strain>
    </source>
</reference>
<comment type="caution">
    <text evidence="1">The sequence shown here is derived from an EMBL/GenBank/DDBJ whole genome shotgun (WGS) entry which is preliminary data.</text>
</comment>
<sequence length="134" mass="15326">MIRRKDESEPGTETTGEKQRENREVGKWMLAVGEDLNPSIVPWLFQRCRDDGCVSSSTGVWVSPEPWLPPVSDRGACNDRSKKRGLSDELQIEKAMTTKISKSYMKGFYYNMLDIVSLEFSKIFSSLKNTRNAR</sequence>
<organism evidence="1 2">
    <name type="scientific">Cichorium intybus</name>
    <name type="common">Chicory</name>
    <dbReference type="NCBI Taxonomy" id="13427"/>
    <lineage>
        <taxon>Eukaryota</taxon>
        <taxon>Viridiplantae</taxon>
        <taxon>Streptophyta</taxon>
        <taxon>Embryophyta</taxon>
        <taxon>Tracheophyta</taxon>
        <taxon>Spermatophyta</taxon>
        <taxon>Magnoliopsida</taxon>
        <taxon>eudicotyledons</taxon>
        <taxon>Gunneridae</taxon>
        <taxon>Pentapetalae</taxon>
        <taxon>asterids</taxon>
        <taxon>campanulids</taxon>
        <taxon>Asterales</taxon>
        <taxon>Asteraceae</taxon>
        <taxon>Cichorioideae</taxon>
        <taxon>Cichorieae</taxon>
        <taxon>Cichoriinae</taxon>
        <taxon>Cichorium</taxon>
    </lineage>
</organism>
<dbReference type="EMBL" id="CM042013">
    <property type="protein sequence ID" value="KAI3737490.1"/>
    <property type="molecule type" value="Genomic_DNA"/>
</dbReference>
<protein>
    <submittedName>
        <fullName evidence="1">Uncharacterized protein</fullName>
    </submittedName>
</protein>